<keyword evidence="2" id="KW-1185">Reference proteome</keyword>
<sequence>MNSSSRTQEATLSRILILTEVQNSSRPLHFLSIFTIYEMENNEVAKRSTTKILNTSIASNQ</sequence>
<dbReference type="AlphaFoldDB" id="K3YXI4"/>
<dbReference type="InParanoid" id="K3YXI4"/>
<protein>
    <submittedName>
        <fullName evidence="1">Uncharacterized protein</fullName>
    </submittedName>
</protein>
<proteinExistence type="predicted"/>
<dbReference type="HOGENOM" id="CLU_2926981_0_0_1"/>
<evidence type="ECO:0000313" key="1">
    <source>
        <dbReference type="EnsemblPlants" id="KQL27988"/>
    </source>
</evidence>
<accession>K3YXI4</accession>
<dbReference type="EnsemblPlants" id="KQL27988">
    <property type="protein sequence ID" value="KQL27988"/>
    <property type="gene ID" value="SETIT_018980mg"/>
</dbReference>
<evidence type="ECO:0000313" key="2">
    <source>
        <dbReference type="Proteomes" id="UP000004995"/>
    </source>
</evidence>
<organism evidence="1 2">
    <name type="scientific">Setaria italica</name>
    <name type="common">Foxtail millet</name>
    <name type="synonym">Panicum italicum</name>
    <dbReference type="NCBI Taxonomy" id="4555"/>
    <lineage>
        <taxon>Eukaryota</taxon>
        <taxon>Viridiplantae</taxon>
        <taxon>Streptophyta</taxon>
        <taxon>Embryophyta</taxon>
        <taxon>Tracheophyta</taxon>
        <taxon>Spermatophyta</taxon>
        <taxon>Magnoliopsida</taxon>
        <taxon>Liliopsida</taxon>
        <taxon>Poales</taxon>
        <taxon>Poaceae</taxon>
        <taxon>PACMAD clade</taxon>
        <taxon>Panicoideae</taxon>
        <taxon>Panicodae</taxon>
        <taxon>Paniceae</taxon>
        <taxon>Cenchrinae</taxon>
        <taxon>Setaria</taxon>
    </lineage>
</organism>
<reference evidence="2" key="1">
    <citation type="journal article" date="2012" name="Nat. Biotechnol.">
        <title>Reference genome sequence of the model plant Setaria.</title>
        <authorList>
            <person name="Bennetzen J.L."/>
            <person name="Schmutz J."/>
            <person name="Wang H."/>
            <person name="Percifield R."/>
            <person name="Hawkins J."/>
            <person name="Pontaroli A.C."/>
            <person name="Estep M."/>
            <person name="Feng L."/>
            <person name="Vaughn J.N."/>
            <person name="Grimwood J."/>
            <person name="Jenkins J."/>
            <person name="Barry K."/>
            <person name="Lindquist E."/>
            <person name="Hellsten U."/>
            <person name="Deshpande S."/>
            <person name="Wang X."/>
            <person name="Wu X."/>
            <person name="Mitros T."/>
            <person name="Triplett J."/>
            <person name="Yang X."/>
            <person name="Ye C.Y."/>
            <person name="Mauro-Herrera M."/>
            <person name="Wang L."/>
            <person name="Li P."/>
            <person name="Sharma M."/>
            <person name="Sharma R."/>
            <person name="Ronald P.C."/>
            <person name="Panaud O."/>
            <person name="Kellogg E.A."/>
            <person name="Brutnell T.P."/>
            <person name="Doust A.N."/>
            <person name="Tuskan G.A."/>
            <person name="Rokhsar D."/>
            <person name="Devos K.M."/>
        </authorList>
    </citation>
    <scope>NUCLEOTIDE SEQUENCE [LARGE SCALE GENOMIC DNA]</scope>
    <source>
        <strain evidence="2">cv. Yugu1</strain>
    </source>
</reference>
<dbReference type="Gramene" id="KQL27988">
    <property type="protein sequence ID" value="KQL27988"/>
    <property type="gene ID" value="SETIT_018980mg"/>
</dbReference>
<dbReference type="EMBL" id="AGNK02000027">
    <property type="status" value="NOT_ANNOTATED_CDS"/>
    <property type="molecule type" value="Genomic_DNA"/>
</dbReference>
<dbReference type="Proteomes" id="UP000004995">
    <property type="component" value="Unassembled WGS sequence"/>
</dbReference>
<reference evidence="1" key="2">
    <citation type="submission" date="2018-08" db="UniProtKB">
        <authorList>
            <consortium name="EnsemblPlants"/>
        </authorList>
    </citation>
    <scope>IDENTIFICATION</scope>
    <source>
        <strain evidence="1">Yugu1</strain>
    </source>
</reference>
<name>K3YXI4_SETIT</name>